<protein>
    <recommendedName>
        <fullName evidence="3">CopG family transcriptional regulator</fullName>
    </recommendedName>
</protein>
<dbReference type="EMBL" id="AZHX01000662">
    <property type="protein sequence ID" value="ETX06580.1"/>
    <property type="molecule type" value="Genomic_DNA"/>
</dbReference>
<evidence type="ECO:0000313" key="2">
    <source>
        <dbReference type="Proteomes" id="UP000019140"/>
    </source>
</evidence>
<sequence length="81" mass="9246">MADSARISFVTEAGKRAQLDAIAVAFGKNLSAVINEAIDQYIELHQWQLRHIEEGMEEARRGDFASDEEVETFFDRYGQRP</sequence>
<dbReference type="PANTHER" id="PTHR40688">
    <property type="match status" value="1"/>
</dbReference>
<keyword evidence="2" id="KW-1185">Reference proteome</keyword>
<proteinExistence type="predicted"/>
<evidence type="ECO:0000313" key="1">
    <source>
        <dbReference type="EMBL" id="ETX06580.1"/>
    </source>
</evidence>
<comment type="caution">
    <text evidence="1">The sequence shown here is derived from an EMBL/GenBank/DDBJ whole genome shotgun (WGS) entry which is preliminary data.</text>
</comment>
<dbReference type="HOGENOM" id="CLU_155311_5_1_7"/>
<dbReference type="PANTHER" id="PTHR40688:SF2">
    <property type="entry name" value="RIBBON-HELIX-HELIX PROTEIN COPG DOMAIN-CONTAINING PROTEIN"/>
    <property type="match status" value="1"/>
</dbReference>
<gene>
    <name evidence="1" type="ORF">ETSY2_16260</name>
</gene>
<evidence type="ECO:0008006" key="3">
    <source>
        <dbReference type="Google" id="ProtNLM"/>
    </source>
</evidence>
<reference evidence="1 2" key="1">
    <citation type="journal article" date="2014" name="Nature">
        <title>An environmental bacterial taxon with a large and distinct metabolic repertoire.</title>
        <authorList>
            <person name="Wilson M.C."/>
            <person name="Mori T."/>
            <person name="Ruckert C."/>
            <person name="Uria A.R."/>
            <person name="Helf M.J."/>
            <person name="Takada K."/>
            <person name="Gernert C."/>
            <person name="Steffens U.A."/>
            <person name="Heycke N."/>
            <person name="Schmitt S."/>
            <person name="Rinke C."/>
            <person name="Helfrich E.J."/>
            <person name="Brachmann A.O."/>
            <person name="Gurgui C."/>
            <person name="Wakimoto T."/>
            <person name="Kracht M."/>
            <person name="Crusemann M."/>
            <person name="Hentschel U."/>
            <person name="Abe I."/>
            <person name="Matsunaga S."/>
            <person name="Kalinowski J."/>
            <person name="Takeyama H."/>
            <person name="Piel J."/>
        </authorList>
    </citation>
    <scope>NUCLEOTIDE SEQUENCE [LARGE SCALE GENOMIC DNA]</scope>
    <source>
        <strain evidence="2">TSY2</strain>
    </source>
</reference>
<dbReference type="Proteomes" id="UP000019140">
    <property type="component" value="Unassembled WGS sequence"/>
</dbReference>
<organism evidence="1 2">
    <name type="scientific">Candidatus Entotheonella gemina</name>
    <dbReference type="NCBI Taxonomy" id="1429439"/>
    <lineage>
        <taxon>Bacteria</taxon>
        <taxon>Pseudomonadati</taxon>
        <taxon>Nitrospinota/Tectimicrobiota group</taxon>
        <taxon>Candidatus Tectimicrobiota</taxon>
        <taxon>Candidatus Entotheonellia</taxon>
        <taxon>Candidatus Entotheonellales</taxon>
        <taxon>Candidatus Entotheonellaceae</taxon>
        <taxon>Candidatus Entotheonella</taxon>
    </lineage>
</organism>
<name>W4M8P8_9BACT</name>
<dbReference type="AlphaFoldDB" id="W4M8P8"/>
<accession>W4M8P8</accession>
<dbReference type="InterPro" id="IPR052991">
    <property type="entry name" value="Non-func_TypeII_TA_Antitoxin"/>
</dbReference>